<dbReference type="SUPFAM" id="SSF50494">
    <property type="entry name" value="Trypsin-like serine proteases"/>
    <property type="match status" value="1"/>
</dbReference>
<dbReference type="Proteomes" id="UP001595858">
    <property type="component" value="Unassembled WGS sequence"/>
</dbReference>
<dbReference type="InterPro" id="IPR009003">
    <property type="entry name" value="Peptidase_S1_PA"/>
</dbReference>
<reference evidence="3" key="1">
    <citation type="journal article" date="2019" name="Int. J. Syst. Evol. Microbiol.">
        <title>The Global Catalogue of Microorganisms (GCM) 10K type strain sequencing project: providing services to taxonomists for standard genome sequencing and annotation.</title>
        <authorList>
            <consortium name="The Broad Institute Genomics Platform"/>
            <consortium name="The Broad Institute Genome Sequencing Center for Infectious Disease"/>
            <person name="Wu L."/>
            <person name="Ma J."/>
        </authorList>
    </citation>
    <scope>NUCLEOTIDE SEQUENCE [LARGE SCALE GENOMIC DNA]</scope>
    <source>
        <strain evidence="3">CGMCC 4.7304</strain>
    </source>
</reference>
<proteinExistence type="predicted"/>
<dbReference type="RefSeq" id="WP_344141146.1">
    <property type="nucleotide sequence ID" value="NZ_BAAAQI010000002.1"/>
</dbReference>
<dbReference type="EMBL" id="JBHSIY010000029">
    <property type="protein sequence ID" value="MFC4869530.1"/>
    <property type="molecule type" value="Genomic_DNA"/>
</dbReference>
<sequence>MARSDVQRRAPRCCGVGAGRWPHLSYRERLRQSGTGRTHQGRRGSGGGGCPRGHRSIRAWGTPLGRSAPPGNVRHRGFVPGLAALTDSRVSIGNSSRSNGRILPTQAIARPHSVLTRSTYSHPTWQLRVLRETPHRPGNSRNVHGGAVFFPPDLVVTCAHVVCSAVGLVFATGVAAPDNPVYLDSVSDDWRGEAKVVPECWFVDENGVDLAVLRLTTPAPLRAEAPVIRLPNQLNGGLLTSVGYPPRLEAGDPVEVRIIGQGGRSSGLLKLASVSAVAGHMEPGFSGCAVKDGTGAVCGIVVDTRVVGRRGTGEAWMLPMTEIQRRWPSGAQWPEPDAPVRRSGGYPELTTALMRLEVFRRALSADEIDWLFPRGQWPPHVSTGGGAGDAVRSIVESAPDRWELLACLQRVQDLQRDLGDYSEATADHVLRAAEPLVRQLDRELTGADTYAALHDFLDAIPLRDVNRHLHAFYRGHYDGMSERLRAGASAETAWTAFVRMWTWPRPDRDSPPPRAVWVELMVRERPFGLVPPAVRRWLDDQRSDHRPHDWERAVGRYAVAAKELEASDDAPVRLVASVIPAAQGYDLAFFVGFPETEGGGANSTMQTVRWRSAPHRLRAADRSALSTAIVRAARDVEETLPSPYTGRSVVVEPLVAMDDLDLGLASRRMDGRGREPAHIGSQYAIRLHLRDRRVGRRFADKSELVDGGRVVWVRDVPPELLASALSAHDVVACVLDRPPWHDPHAFEYAVDGHVPIMLWAREDAVGGIGIRGAKGTPVIPTPERDFGLGLISGLISPGHEDALAGAQRDFARWGLIGLPRILLKLRSNSYDESDFDTAGLSYSIDFLYDTMADLAGGSPFKGRMRLTATPYIPVE</sequence>
<gene>
    <name evidence="2" type="ORF">ACFPCZ_23090</name>
</gene>
<evidence type="ECO:0000313" key="2">
    <source>
        <dbReference type="EMBL" id="MFC4869530.1"/>
    </source>
</evidence>
<accession>A0ABV9STB3</accession>
<feature type="region of interest" description="Disordered" evidence="1">
    <location>
        <begin position="32"/>
        <end position="72"/>
    </location>
</feature>
<organism evidence="2 3">
    <name type="scientific">Streptomonospora arabica</name>
    <dbReference type="NCBI Taxonomy" id="412417"/>
    <lineage>
        <taxon>Bacteria</taxon>
        <taxon>Bacillati</taxon>
        <taxon>Actinomycetota</taxon>
        <taxon>Actinomycetes</taxon>
        <taxon>Streptosporangiales</taxon>
        <taxon>Nocardiopsidaceae</taxon>
        <taxon>Streptomonospora</taxon>
    </lineage>
</organism>
<evidence type="ECO:0000256" key="1">
    <source>
        <dbReference type="SAM" id="MobiDB-lite"/>
    </source>
</evidence>
<dbReference type="Pfam" id="PF13365">
    <property type="entry name" value="Trypsin_2"/>
    <property type="match status" value="1"/>
</dbReference>
<name>A0ABV9STB3_9ACTN</name>
<comment type="caution">
    <text evidence="2">The sequence shown here is derived from an EMBL/GenBank/DDBJ whole genome shotgun (WGS) entry which is preliminary data.</text>
</comment>
<protein>
    <submittedName>
        <fullName evidence="2">Trypsin-like peptidase domain-containing protein</fullName>
    </submittedName>
</protein>
<evidence type="ECO:0000313" key="3">
    <source>
        <dbReference type="Proteomes" id="UP001595858"/>
    </source>
</evidence>
<keyword evidence="3" id="KW-1185">Reference proteome</keyword>